<comment type="function">
    <text evidence="8">An essential GTPase which binds GTP, GDP and possibly (p)ppGpp with moderate affinity, with high nucleotide exchange rates and a fairly low GTP hydrolysis rate. Plays a role in control of the cell cycle, stress response, ribosome biogenesis and in those bacteria that undergo differentiation, in morphogenesis control.</text>
</comment>
<feature type="domain" description="OBG-type G" evidence="10">
    <location>
        <begin position="160"/>
        <end position="337"/>
    </location>
</feature>
<dbReference type="Pfam" id="PF01926">
    <property type="entry name" value="MMR_HSR1"/>
    <property type="match status" value="1"/>
</dbReference>
<dbReference type="PROSITE" id="PS00905">
    <property type="entry name" value="GTP1_OBG"/>
    <property type="match status" value="1"/>
</dbReference>
<protein>
    <recommendedName>
        <fullName evidence="8">GTPase Obg</fullName>
        <ecNumber evidence="8">3.6.5.-</ecNumber>
    </recommendedName>
    <alternativeName>
        <fullName evidence="8">GTP-binding protein Obg</fullName>
    </alternativeName>
</protein>
<name>A0A6A7RUS2_9PROT</name>
<dbReference type="InterPro" id="IPR036726">
    <property type="entry name" value="GTP1_OBG_dom_sf"/>
</dbReference>
<keyword evidence="4 8" id="KW-0547">Nucleotide-binding</keyword>
<feature type="binding site" evidence="8">
    <location>
        <begin position="191"/>
        <end position="195"/>
    </location>
    <ligand>
        <name>GTP</name>
        <dbReference type="ChEBI" id="CHEBI:37565"/>
    </ligand>
</feature>
<evidence type="ECO:0000256" key="2">
    <source>
        <dbReference type="ARBA" id="ARBA00022490"/>
    </source>
</evidence>
<comment type="caution">
    <text evidence="12">The sequence shown here is derived from an EMBL/GenBank/DDBJ whole genome shotgun (WGS) entry which is preliminary data.</text>
</comment>
<dbReference type="InterPro" id="IPR006074">
    <property type="entry name" value="GTP1-OBG_CS"/>
</dbReference>
<comment type="cofactor">
    <cofactor evidence="8">
        <name>Mg(2+)</name>
        <dbReference type="ChEBI" id="CHEBI:18420"/>
    </cofactor>
</comment>
<dbReference type="SUPFAM" id="SSF82051">
    <property type="entry name" value="Obg GTP-binding protein N-terminal domain"/>
    <property type="match status" value="1"/>
</dbReference>
<accession>A0A6A7RUS2</accession>
<dbReference type="PROSITE" id="PS51883">
    <property type="entry name" value="OBG"/>
    <property type="match status" value="1"/>
</dbReference>
<evidence type="ECO:0000313" key="13">
    <source>
        <dbReference type="Proteomes" id="UP000342300"/>
    </source>
</evidence>
<sequence length="373" mass="40410">MKFIDEARILVGAGDGGNGIASFRRDKYEPEGGPDGGDGGNGGSVHFIADRNVNTLIEYRYARRHRAQRGQNGGSSDCYGKRGKDLTLRVPVGTTIADVNSNEILADLDVDGKKVLLAKGGRGGLGNIHFKSSVNRTPRQCTRGEEGEQRELRLELRLLADVGLLGLPNAGKSTFLRAVSAARPKVADYPFTTLQPHLGVVRVDHDQSFVIADIPGLIDGAAEGAGLGIRFLKHLVRTRLLLHIVDLAPLDPDTDPVRDVETIVHELEKYDPELATRPRWLLLNKLDLIPEDEREQRISDFLQGCQASAMGIPHFRISAISGAGCRELTHQLQEALQNLAAATPAQEATSPGAATGTFPDDLFADHQDKAEDD</sequence>
<dbReference type="PRINTS" id="PR00326">
    <property type="entry name" value="GTP1OBG"/>
</dbReference>
<evidence type="ECO:0000256" key="8">
    <source>
        <dbReference type="HAMAP-Rule" id="MF_01454"/>
    </source>
</evidence>
<feature type="region of interest" description="Disordered" evidence="9">
    <location>
        <begin position="21"/>
        <end position="45"/>
    </location>
</feature>
<dbReference type="NCBIfam" id="TIGR02729">
    <property type="entry name" value="Obg_CgtA"/>
    <property type="match status" value="1"/>
</dbReference>
<organism evidence="12 13">
    <name type="scientific">Candidatus Accumulibacter phosphatis</name>
    <dbReference type="NCBI Taxonomy" id="327160"/>
    <lineage>
        <taxon>Bacteria</taxon>
        <taxon>Pseudomonadati</taxon>
        <taxon>Pseudomonadota</taxon>
        <taxon>Betaproteobacteria</taxon>
        <taxon>Candidatus Accumulibacter</taxon>
    </lineage>
</organism>
<feature type="binding site" evidence="8">
    <location>
        <position position="173"/>
    </location>
    <ligand>
        <name>Mg(2+)</name>
        <dbReference type="ChEBI" id="CHEBI:18420"/>
    </ligand>
</feature>
<dbReference type="PIRSF" id="PIRSF002401">
    <property type="entry name" value="GTP_bd_Obg/CgtA"/>
    <property type="match status" value="1"/>
</dbReference>
<dbReference type="FunFam" id="2.70.210.12:FF:000001">
    <property type="entry name" value="GTPase Obg"/>
    <property type="match status" value="1"/>
</dbReference>
<dbReference type="SUPFAM" id="SSF52540">
    <property type="entry name" value="P-loop containing nucleoside triphosphate hydrolases"/>
    <property type="match status" value="1"/>
</dbReference>
<comment type="similarity">
    <text evidence="1 8">Belongs to the TRAFAC class OBG-HflX-like GTPase superfamily. OBG GTPase family.</text>
</comment>
<dbReference type="GO" id="GO:0000287">
    <property type="term" value="F:magnesium ion binding"/>
    <property type="evidence" value="ECO:0007669"/>
    <property type="project" value="InterPro"/>
</dbReference>
<dbReference type="PANTHER" id="PTHR11702:SF31">
    <property type="entry name" value="MITOCHONDRIAL RIBOSOME-ASSOCIATED GTPASE 2"/>
    <property type="match status" value="1"/>
</dbReference>
<feature type="binding site" evidence="8">
    <location>
        <begin position="213"/>
        <end position="216"/>
    </location>
    <ligand>
        <name>GTP</name>
        <dbReference type="ChEBI" id="CHEBI:37565"/>
    </ligand>
</feature>
<dbReference type="NCBIfam" id="NF008955">
    <property type="entry name" value="PRK12297.1"/>
    <property type="match status" value="1"/>
</dbReference>
<evidence type="ECO:0000256" key="3">
    <source>
        <dbReference type="ARBA" id="ARBA00022723"/>
    </source>
</evidence>
<dbReference type="CDD" id="cd01898">
    <property type="entry name" value="Obg"/>
    <property type="match status" value="1"/>
</dbReference>
<feature type="compositionally biased region" description="Gly residues" evidence="9">
    <location>
        <begin position="33"/>
        <end position="43"/>
    </location>
</feature>
<dbReference type="PROSITE" id="PS51710">
    <property type="entry name" value="G_OBG"/>
    <property type="match status" value="1"/>
</dbReference>
<proteinExistence type="inferred from homology"/>
<evidence type="ECO:0000259" key="11">
    <source>
        <dbReference type="PROSITE" id="PS51883"/>
    </source>
</evidence>
<keyword evidence="2 8" id="KW-0963">Cytoplasm</keyword>
<evidence type="ECO:0000256" key="6">
    <source>
        <dbReference type="ARBA" id="ARBA00022842"/>
    </source>
</evidence>
<reference evidence="12 13" key="1">
    <citation type="submission" date="2017-09" db="EMBL/GenBank/DDBJ databases">
        <title>Metagenomic Analysis Reveals Denitrifying Candidatus Accumulibacter and Flanking Population as a Source of N2O.</title>
        <authorList>
            <person name="Gao H."/>
            <person name="Mao Y."/>
            <person name="Zhao X."/>
            <person name="Liu W.-T."/>
            <person name="Zhang T."/>
            <person name="Wells G."/>
        </authorList>
    </citation>
    <scope>NUCLEOTIDE SEQUENCE [LARGE SCALE GENOMIC DNA]</scope>
    <source>
        <strain evidence="12">CANDO_2_IC</strain>
    </source>
</reference>
<dbReference type="Gene3D" id="3.40.50.300">
    <property type="entry name" value="P-loop containing nucleotide triphosphate hydrolases"/>
    <property type="match status" value="1"/>
</dbReference>
<dbReference type="InterPro" id="IPR031167">
    <property type="entry name" value="G_OBG"/>
</dbReference>
<dbReference type="GO" id="GO:0003924">
    <property type="term" value="F:GTPase activity"/>
    <property type="evidence" value="ECO:0007669"/>
    <property type="project" value="UniProtKB-UniRule"/>
</dbReference>
<feature type="binding site" evidence="8">
    <location>
        <begin position="318"/>
        <end position="320"/>
    </location>
    <ligand>
        <name>GTP</name>
        <dbReference type="ChEBI" id="CHEBI:37565"/>
    </ligand>
</feature>
<dbReference type="AlphaFoldDB" id="A0A6A7RUS2"/>
<dbReference type="GO" id="GO:0005525">
    <property type="term" value="F:GTP binding"/>
    <property type="evidence" value="ECO:0007669"/>
    <property type="project" value="UniProtKB-UniRule"/>
</dbReference>
<dbReference type="Proteomes" id="UP000342300">
    <property type="component" value="Unassembled WGS sequence"/>
</dbReference>
<dbReference type="HAMAP" id="MF_01454">
    <property type="entry name" value="GTPase_Obg"/>
    <property type="match status" value="1"/>
</dbReference>
<evidence type="ECO:0000256" key="1">
    <source>
        <dbReference type="ARBA" id="ARBA00007699"/>
    </source>
</evidence>
<dbReference type="Pfam" id="PF01018">
    <property type="entry name" value="GTP1_OBG"/>
    <property type="match status" value="1"/>
</dbReference>
<dbReference type="InterPro" id="IPR027417">
    <property type="entry name" value="P-loop_NTPase"/>
</dbReference>
<feature type="region of interest" description="Disordered" evidence="9">
    <location>
        <begin position="342"/>
        <end position="373"/>
    </location>
</feature>
<comment type="subunit">
    <text evidence="8">Monomer.</text>
</comment>
<dbReference type="GO" id="GO:0043022">
    <property type="term" value="F:ribosome binding"/>
    <property type="evidence" value="ECO:0007669"/>
    <property type="project" value="UniProtKB-ARBA"/>
</dbReference>
<evidence type="ECO:0000259" key="10">
    <source>
        <dbReference type="PROSITE" id="PS51710"/>
    </source>
</evidence>
<dbReference type="NCBIfam" id="NF008956">
    <property type="entry name" value="PRK12299.1"/>
    <property type="match status" value="1"/>
</dbReference>
<evidence type="ECO:0000313" key="12">
    <source>
        <dbReference type="EMBL" id="MQM31333.1"/>
    </source>
</evidence>
<keyword evidence="6 8" id="KW-0460">Magnesium</keyword>
<evidence type="ECO:0000256" key="5">
    <source>
        <dbReference type="ARBA" id="ARBA00022801"/>
    </source>
</evidence>
<evidence type="ECO:0000256" key="7">
    <source>
        <dbReference type="ARBA" id="ARBA00023134"/>
    </source>
</evidence>
<keyword evidence="7 8" id="KW-0342">GTP-binding</keyword>
<comment type="subcellular location">
    <subcellularLocation>
        <location evidence="8">Cytoplasm</location>
    </subcellularLocation>
</comment>
<dbReference type="EC" id="3.6.5.-" evidence="8"/>
<keyword evidence="3 8" id="KW-0479">Metal-binding</keyword>
<dbReference type="GO" id="GO:0042254">
    <property type="term" value="P:ribosome biogenesis"/>
    <property type="evidence" value="ECO:0007669"/>
    <property type="project" value="UniProtKB-UniRule"/>
</dbReference>
<dbReference type="EMBL" id="PDHS01000303">
    <property type="protein sequence ID" value="MQM31333.1"/>
    <property type="molecule type" value="Genomic_DNA"/>
</dbReference>
<feature type="binding site" evidence="8">
    <location>
        <begin position="284"/>
        <end position="287"/>
    </location>
    <ligand>
        <name>GTP</name>
        <dbReference type="ChEBI" id="CHEBI:37565"/>
    </ligand>
</feature>
<dbReference type="InterPro" id="IPR045086">
    <property type="entry name" value="OBG_GTPase"/>
</dbReference>
<keyword evidence="5 8" id="KW-0378">Hydrolase</keyword>
<dbReference type="InterPro" id="IPR006169">
    <property type="entry name" value="GTP1_OBG_dom"/>
</dbReference>
<dbReference type="InterPro" id="IPR006073">
    <property type="entry name" value="GTP-bd"/>
</dbReference>
<dbReference type="GO" id="GO:0005737">
    <property type="term" value="C:cytoplasm"/>
    <property type="evidence" value="ECO:0007669"/>
    <property type="project" value="UniProtKB-SubCell"/>
</dbReference>
<gene>
    <name evidence="12" type="primary">obgE</name>
    <name evidence="12" type="synonym">cgtA</name>
    <name evidence="8 12" type="synonym">obg</name>
    <name evidence="12" type="synonym">yhbZ</name>
    <name evidence="12" type="ORF">CRU78_12770</name>
</gene>
<feature type="binding site" evidence="8">
    <location>
        <position position="193"/>
    </location>
    <ligand>
        <name>Mg(2+)</name>
        <dbReference type="ChEBI" id="CHEBI:18420"/>
    </ligand>
</feature>
<feature type="compositionally biased region" description="Basic and acidic residues" evidence="9">
    <location>
        <begin position="363"/>
        <end position="373"/>
    </location>
</feature>
<dbReference type="InterPro" id="IPR014100">
    <property type="entry name" value="GTP-bd_Obg/CgtA"/>
</dbReference>
<dbReference type="PANTHER" id="PTHR11702">
    <property type="entry name" value="DEVELOPMENTALLY REGULATED GTP-BINDING PROTEIN-RELATED"/>
    <property type="match status" value="1"/>
</dbReference>
<feature type="domain" description="Obg" evidence="11">
    <location>
        <begin position="1"/>
        <end position="159"/>
    </location>
</feature>
<evidence type="ECO:0000256" key="4">
    <source>
        <dbReference type="ARBA" id="ARBA00022741"/>
    </source>
</evidence>
<dbReference type="Gene3D" id="2.70.210.12">
    <property type="entry name" value="GTP1/OBG domain"/>
    <property type="match status" value="1"/>
</dbReference>
<evidence type="ECO:0000256" key="9">
    <source>
        <dbReference type="SAM" id="MobiDB-lite"/>
    </source>
</evidence>
<feature type="binding site" evidence="8">
    <location>
        <begin position="166"/>
        <end position="173"/>
    </location>
    <ligand>
        <name>GTP</name>
        <dbReference type="ChEBI" id="CHEBI:37565"/>
    </ligand>
</feature>